<name>A0AAD4B9Z5_BOLED</name>
<dbReference type="AlphaFoldDB" id="A0AAD4B9Z5"/>
<evidence type="ECO:0000313" key="3">
    <source>
        <dbReference type="Proteomes" id="UP001194468"/>
    </source>
</evidence>
<keyword evidence="1" id="KW-0732">Signal</keyword>
<dbReference type="EMBL" id="WHUW01000482">
    <property type="protein sequence ID" value="KAF8414569.1"/>
    <property type="molecule type" value="Genomic_DNA"/>
</dbReference>
<evidence type="ECO:0000256" key="1">
    <source>
        <dbReference type="SAM" id="SignalP"/>
    </source>
</evidence>
<evidence type="ECO:0000313" key="2">
    <source>
        <dbReference type="EMBL" id="KAF8414569.1"/>
    </source>
</evidence>
<proteinExistence type="predicted"/>
<evidence type="ECO:0008006" key="4">
    <source>
        <dbReference type="Google" id="ProtNLM"/>
    </source>
</evidence>
<keyword evidence="3" id="KW-1185">Reference proteome</keyword>
<comment type="caution">
    <text evidence="2">The sequence shown here is derived from an EMBL/GenBank/DDBJ whole genome shotgun (WGS) entry which is preliminary data.</text>
</comment>
<protein>
    <recommendedName>
        <fullName evidence="4">Secreted protein</fullName>
    </recommendedName>
</protein>
<organism evidence="2 3">
    <name type="scientific">Boletus edulis BED1</name>
    <dbReference type="NCBI Taxonomy" id="1328754"/>
    <lineage>
        <taxon>Eukaryota</taxon>
        <taxon>Fungi</taxon>
        <taxon>Dikarya</taxon>
        <taxon>Basidiomycota</taxon>
        <taxon>Agaricomycotina</taxon>
        <taxon>Agaricomycetes</taxon>
        <taxon>Agaricomycetidae</taxon>
        <taxon>Boletales</taxon>
        <taxon>Boletineae</taxon>
        <taxon>Boletaceae</taxon>
        <taxon>Boletoideae</taxon>
        <taxon>Boletus</taxon>
    </lineage>
</organism>
<feature type="chain" id="PRO_5042128847" description="Secreted protein" evidence="1">
    <location>
        <begin position="25"/>
        <end position="106"/>
    </location>
</feature>
<gene>
    <name evidence="2" type="ORF">L210DRAFT_2910614</name>
</gene>
<dbReference type="Proteomes" id="UP001194468">
    <property type="component" value="Unassembled WGS sequence"/>
</dbReference>
<sequence length="106" mass="11643">MYTSPLPSLVIMVLLVLKSLSALALPLCKSSSATIFLLCAAVSPSPEVPCIDEWHRFLIFTFQSSRHLSAKPTSCRQNAVRLPLIACRSHTRNGGRKEPVCIQHAL</sequence>
<reference evidence="2" key="2">
    <citation type="journal article" date="2020" name="Nat. Commun.">
        <title>Large-scale genome sequencing of mycorrhizal fungi provides insights into the early evolution of symbiotic traits.</title>
        <authorList>
            <person name="Miyauchi S."/>
            <person name="Kiss E."/>
            <person name="Kuo A."/>
            <person name="Drula E."/>
            <person name="Kohler A."/>
            <person name="Sanchez-Garcia M."/>
            <person name="Morin E."/>
            <person name="Andreopoulos B."/>
            <person name="Barry K.W."/>
            <person name="Bonito G."/>
            <person name="Buee M."/>
            <person name="Carver A."/>
            <person name="Chen C."/>
            <person name="Cichocki N."/>
            <person name="Clum A."/>
            <person name="Culley D."/>
            <person name="Crous P.W."/>
            <person name="Fauchery L."/>
            <person name="Girlanda M."/>
            <person name="Hayes R.D."/>
            <person name="Keri Z."/>
            <person name="LaButti K."/>
            <person name="Lipzen A."/>
            <person name="Lombard V."/>
            <person name="Magnuson J."/>
            <person name="Maillard F."/>
            <person name="Murat C."/>
            <person name="Nolan M."/>
            <person name="Ohm R.A."/>
            <person name="Pangilinan J."/>
            <person name="Pereira M.F."/>
            <person name="Perotto S."/>
            <person name="Peter M."/>
            <person name="Pfister S."/>
            <person name="Riley R."/>
            <person name="Sitrit Y."/>
            <person name="Stielow J.B."/>
            <person name="Szollosi G."/>
            <person name="Zifcakova L."/>
            <person name="Stursova M."/>
            <person name="Spatafora J.W."/>
            <person name="Tedersoo L."/>
            <person name="Vaario L.M."/>
            <person name="Yamada A."/>
            <person name="Yan M."/>
            <person name="Wang P."/>
            <person name="Xu J."/>
            <person name="Bruns T."/>
            <person name="Baldrian P."/>
            <person name="Vilgalys R."/>
            <person name="Dunand C."/>
            <person name="Henrissat B."/>
            <person name="Grigoriev I.V."/>
            <person name="Hibbett D."/>
            <person name="Nagy L.G."/>
            <person name="Martin F.M."/>
        </authorList>
    </citation>
    <scope>NUCLEOTIDE SEQUENCE</scope>
    <source>
        <strain evidence="2">BED1</strain>
    </source>
</reference>
<accession>A0AAD4B9Z5</accession>
<feature type="signal peptide" evidence="1">
    <location>
        <begin position="1"/>
        <end position="24"/>
    </location>
</feature>
<reference evidence="2" key="1">
    <citation type="submission" date="2019-10" db="EMBL/GenBank/DDBJ databases">
        <authorList>
            <consortium name="DOE Joint Genome Institute"/>
            <person name="Kuo A."/>
            <person name="Miyauchi S."/>
            <person name="Kiss E."/>
            <person name="Drula E."/>
            <person name="Kohler A."/>
            <person name="Sanchez-Garcia M."/>
            <person name="Andreopoulos B."/>
            <person name="Barry K.W."/>
            <person name="Bonito G."/>
            <person name="Buee M."/>
            <person name="Carver A."/>
            <person name="Chen C."/>
            <person name="Cichocki N."/>
            <person name="Clum A."/>
            <person name="Culley D."/>
            <person name="Crous P.W."/>
            <person name="Fauchery L."/>
            <person name="Girlanda M."/>
            <person name="Hayes R."/>
            <person name="Keri Z."/>
            <person name="LaButti K."/>
            <person name="Lipzen A."/>
            <person name="Lombard V."/>
            <person name="Magnuson J."/>
            <person name="Maillard F."/>
            <person name="Morin E."/>
            <person name="Murat C."/>
            <person name="Nolan M."/>
            <person name="Ohm R."/>
            <person name="Pangilinan J."/>
            <person name="Pereira M."/>
            <person name="Perotto S."/>
            <person name="Peter M."/>
            <person name="Riley R."/>
            <person name="Sitrit Y."/>
            <person name="Stielow B."/>
            <person name="Szollosi G."/>
            <person name="Zifcakova L."/>
            <person name="Stursova M."/>
            <person name="Spatafora J.W."/>
            <person name="Tedersoo L."/>
            <person name="Vaario L.-M."/>
            <person name="Yamada A."/>
            <person name="Yan M."/>
            <person name="Wang P."/>
            <person name="Xu J."/>
            <person name="Bruns T."/>
            <person name="Baldrian P."/>
            <person name="Vilgalys R."/>
            <person name="Henrissat B."/>
            <person name="Grigoriev I.V."/>
            <person name="Hibbett D."/>
            <person name="Nagy L.G."/>
            <person name="Martin F.M."/>
        </authorList>
    </citation>
    <scope>NUCLEOTIDE SEQUENCE</scope>
    <source>
        <strain evidence="2">BED1</strain>
    </source>
</reference>